<accession>A0ACB9MC15</accession>
<evidence type="ECO:0000313" key="2">
    <source>
        <dbReference type="Proteomes" id="UP001057402"/>
    </source>
</evidence>
<evidence type="ECO:0000313" key="1">
    <source>
        <dbReference type="EMBL" id="KAI4321017.1"/>
    </source>
</evidence>
<name>A0ACB9MC15_9MYRT</name>
<proteinExistence type="predicted"/>
<sequence>MEQQPSPPFMVNTPQPHGYTDPATHTSIAPFVGILLAVVVLGVAAVVVGRLCSGGRLRTSADRAYLAKYDMERWAERRCSSCIDGRLHVNSPMPGPSSSLNGASSEKDGERSPGEAANAAPTADRSPASHA</sequence>
<gene>
    <name evidence="1" type="ORF">MLD38_034441</name>
</gene>
<protein>
    <submittedName>
        <fullName evidence="1">Uncharacterized protein</fullName>
    </submittedName>
</protein>
<organism evidence="1 2">
    <name type="scientific">Melastoma candidum</name>
    <dbReference type="NCBI Taxonomy" id="119954"/>
    <lineage>
        <taxon>Eukaryota</taxon>
        <taxon>Viridiplantae</taxon>
        <taxon>Streptophyta</taxon>
        <taxon>Embryophyta</taxon>
        <taxon>Tracheophyta</taxon>
        <taxon>Spermatophyta</taxon>
        <taxon>Magnoliopsida</taxon>
        <taxon>eudicotyledons</taxon>
        <taxon>Gunneridae</taxon>
        <taxon>Pentapetalae</taxon>
        <taxon>rosids</taxon>
        <taxon>malvids</taxon>
        <taxon>Myrtales</taxon>
        <taxon>Melastomataceae</taxon>
        <taxon>Melastomatoideae</taxon>
        <taxon>Melastomateae</taxon>
        <taxon>Melastoma</taxon>
    </lineage>
</organism>
<keyword evidence="2" id="KW-1185">Reference proteome</keyword>
<dbReference type="EMBL" id="CM042889">
    <property type="protein sequence ID" value="KAI4321017.1"/>
    <property type="molecule type" value="Genomic_DNA"/>
</dbReference>
<dbReference type="Proteomes" id="UP001057402">
    <property type="component" value="Chromosome 10"/>
</dbReference>
<reference evidence="2" key="1">
    <citation type="journal article" date="2023" name="Front. Plant Sci.">
        <title>Chromosomal-level genome assembly of Melastoma candidum provides insights into trichome evolution.</title>
        <authorList>
            <person name="Zhong Y."/>
            <person name="Wu W."/>
            <person name="Sun C."/>
            <person name="Zou P."/>
            <person name="Liu Y."/>
            <person name="Dai S."/>
            <person name="Zhou R."/>
        </authorList>
    </citation>
    <scope>NUCLEOTIDE SEQUENCE [LARGE SCALE GENOMIC DNA]</scope>
</reference>
<comment type="caution">
    <text evidence="1">The sequence shown here is derived from an EMBL/GenBank/DDBJ whole genome shotgun (WGS) entry which is preliminary data.</text>
</comment>